<dbReference type="PROSITE" id="PS00378">
    <property type="entry name" value="HEXOKINASE_1"/>
    <property type="match status" value="1"/>
</dbReference>
<evidence type="ECO:0000256" key="3">
    <source>
        <dbReference type="ARBA" id="ARBA00009225"/>
    </source>
</evidence>
<dbReference type="eggNOG" id="KOG1369">
    <property type="taxonomic scope" value="Eukaryota"/>
</dbReference>
<evidence type="ECO:0000256" key="4">
    <source>
        <dbReference type="ARBA" id="ARBA00022679"/>
    </source>
</evidence>
<comment type="catalytic activity">
    <reaction evidence="10">
        <text>D-fructose + ATP = D-fructose 6-phosphate + ADP + H(+)</text>
        <dbReference type="Rhea" id="RHEA:16125"/>
        <dbReference type="ChEBI" id="CHEBI:15378"/>
        <dbReference type="ChEBI" id="CHEBI:30616"/>
        <dbReference type="ChEBI" id="CHEBI:37721"/>
        <dbReference type="ChEBI" id="CHEBI:61527"/>
        <dbReference type="ChEBI" id="CHEBI:456216"/>
        <dbReference type="EC" id="2.7.1.1"/>
    </reaction>
    <physiologicalReaction direction="left-to-right" evidence="10">
        <dbReference type="Rhea" id="RHEA:16126"/>
    </physiologicalReaction>
</comment>
<dbReference type="PANTHER" id="PTHR19443">
    <property type="entry name" value="HEXOKINASE"/>
    <property type="match status" value="1"/>
</dbReference>
<feature type="compositionally biased region" description="Basic and acidic residues" evidence="12">
    <location>
        <begin position="1"/>
        <end position="14"/>
    </location>
</feature>
<proteinExistence type="inferred from homology"/>
<protein>
    <recommendedName>
        <fullName evidence="11">Phosphotransferase</fullName>
        <ecNumber evidence="11">2.7.1.-</ecNumber>
    </recommendedName>
</protein>
<feature type="transmembrane region" description="Helical" evidence="13">
    <location>
        <begin position="89"/>
        <end position="109"/>
    </location>
</feature>
<dbReference type="RefSeq" id="XP_008458849.2">
    <property type="nucleotide sequence ID" value="XM_008460627.3"/>
</dbReference>
<dbReference type="InterPro" id="IPR022673">
    <property type="entry name" value="Hexokinase_C"/>
</dbReference>
<evidence type="ECO:0000256" key="9">
    <source>
        <dbReference type="ARBA" id="ARBA00044613"/>
    </source>
</evidence>
<dbReference type="PANTHER" id="PTHR19443:SF16">
    <property type="entry name" value="HEXOKINASE TYPE 1-RELATED"/>
    <property type="match status" value="1"/>
</dbReference>
<comment type="similarity">
    <text evidence="3 11">Belongs to the hexokinase family.</text>
</comment>
<organism evidence="16 17">
    <name type="scientific">Cucumis melo</name>
    <name type="common">Muskmelon</name>
    <dbReference type="NCBI Taxonomy" id="3656"/>
    <lineage>
        <taxon>Eukaryota</taxon>
        <taxon>Viridiplantae</taxon>
        <taxon>Streptophyta</taxon>
        <taxon>Embryophyta</taxon>
        <taxon>Tracheophyta</taxon>
        <taxon>Spermatophyta</taxon>
        <taxon>Magnoliopsida</taxon>
        <taxon>eudicotyledons</taxon>
        <taxon>Gunneridae</taxon>
        <taxon>Pentapetalae</taxon>
        <taxon>rosids</taxon>
        <taxon>fabids</taxon>
        <taxon>Cucurbitales</taxon>
        <taxon>Cucurbitaceae</taxon>
        <taxon>Benincaseae</taxon>
        <taxon>Cucumis</taxon>
    </lineage>
</organism>
<dbReference type="SUPFAM" id="SSF53067">
    <property type="entry name" value="Actin-like ATPase domain"/>
    <property type="match status" value="2"/>
</dbReference>
<dbReference type="InterPro" id="IPR001312">
    <property type="entry name" value="Hexokinase"/>
</dbReference>
<evidence type="ECO:0000256" key="2">
    <source>
        <dbReference type="ARBA" id="ARBA00005028"/>
    </source>
</evidence>
<dbReference type="GO" id="GO:0008865">
    <property type="term" value="F:fructokinase activity"/>
    <property type="evidence" value="ECO:0007669"/>
    <property type="project" value="TreeGrafter"/>
</dbReference>
<keyword evidence="16" id="KW-1185">Reference proteome</keyword>
<dbReference type="InterPro" id="IPR043129">
    <property type="entry name" value="ATPase_NBD"/>
</dbReference>
<dbReference type="GO" id="GO:0005524">
    <property type="term" value="F:ATP binding"/>
    <property type="evidence" value="ECO:0007669"/>
    <property type="project" value="UniProtKB-UniRule"/>
</dbReference>
<evidence type="ECO:0000256" key="11">
    <source>
        <dbReference type="RuleBase" id="RU362007"/>
    </source>
</evidence>
<dbReference type="GO" id="GO:0001678">
    <property type="term" value="P:intracellular glucose homeostasis"/>
    <property type="evidence" value="ECO:0007669"/>
    <property type="project" value="InterPro"/>
</dbReference>
<dbReference type="FunCoup" id="A0A1S3C8X8">
    <property type="interactions" value="2121"/>
</dbReference>
<dbReference type="PRINTS" id="PR00475">
    <property type="entry name" value="HEXOKINASE"/>
</dbReference>
<keyword evidence="6 11" id="KW-0418">Kinase</keyword>
<dbReference type="PROSITE" id="PS51748">
    <property type="entry name" value="HEXOKINASE_2"/>
    <property type="match status" value="1"/>
</dbReference>
<dbReference type="GO" id="GO:0006096">
    <property type="term" value="P:glycolytic process"/>
    <property type="evidence" value="ECO:0007669"/>
    <property type="project" value="UniProtKB-UniPathway"/>
</dbReference>
<keyword evidence="4 11" id="KW-0808">Transferase</keyword>
<evidence type="ECO:0000256" key="10">
    <source>
        <dbReference type="ARBA" id="ARBA00047905"/>
    </source>
</evidence>
<keyword evidence="7 11" id="KW-0067">ATP-binding</keyword>
<dbReference type="GO" id="GO:0005741">
    <property type="term" value="C:mitochondrial outer membrane"/>
    <property type="evidence" value="ECO:0007669"/>
    <property type="project" value="UniProtKB-SubCell"/>
</dbReference>
<dbReference type="GO" id="GO:0004340">
    <property type="term" value="F:glucokinase activity"/>
    <property type="evidence" value="ECO:0007669"/>
    <property type="project" value="TreeGrafter"/>
</dbReference>
<dbReference type="AlphaFoldDB" id="A0A1S3C8X8"/>
<feature type="domain" description="Hexokinase N-terminal" evidence="14">
    <location>
        <begin position="126"/>
        <end position="325"/>
    </location>
</feature>
<comment type="pathway">
    <text evidence="1">Carbohydrate degradation; glycolysis; D-glyceraldehyde 3-phosphate and glycerone phosphate from D-glucose: step 1/4.</text>
</comment>
<feature type="compositionally biased region" description="Basic residues" evidence="12">
    <location>
        <begin position="21"/>
        <end position="32"/>
    </location>
</feature>
<dbReference type="Gene3D" id="3.40.367.20">
    <property type="match status" value="1"/>
</dbReference>
<accession>A0A1S3C8X8</accession>
<dbReference type="Gene3D" id="3.30.420.40">
    <property type="match status" value="1"/>
</dbReference>
<dbReference type="KEGG" id="cmo:103498127"/>
<dbReference type="EC" id="2.7.1.-" evidence="11"/>
<feature type="region of interest" description="Disordered" evidence="12">
    <location>
        <begin position="1"/>
        <end position="52"/>
    </location>
</feature>
<dbReference type="GO" id="GO:0005536">
    <property type="term" value="F:D-glucose binding"/>
    <property type="evidence" value="ECO:0007669"/>
    <property type="project" value="InterPro"/>
</dbReference>
<keyword evidence="13" id="KW-0812">Transmembrane</keyword>
<dbReference type="InParanoid" id="A0A1S3C8X8"/>
<dbReference type="GO" id="GO:0006006">
    <property type="term" value="P:glucose metabolic process"/>
    <property type="evidence" value="ECO:0007669"/>
    <property type="project" value="TreeGrafter"/>
</dbReference>
<evidence type="ECO:0000313" key="17">
    <source>
        <dbReference type="RefSeq" id="XP_008458849.2"/>
    </source>
</evidence>
<evidence type="ECO:0000256" key="1">
    <source>
        <dbReference type="ARBA" id="ARBA00004888"/>
    </source>
</evidence>
<comment type="catalytic activity">
    <reaction evidence="9">
        <text>a D-hexose + ATP = a D-hexose 6-phosphate + ADP + H(+)</text>
        <dbReference type="Rhea" id="RHEA:22740"/>
        <dbReference type="ChEBI" id="CHEBI:4194"/>
        <dbReference type="ChEBI" id="CHEBI:15378"/>
        <dbReference type="ChEBI" id="CHEBI:30616"/>
        <dbReference type="ChEBI" id="CHEBI:229467"/>
        <dbReference type="ChEBI" id="CHEBI:456216"/>
        <dbReference type="EC" id="2.7.1.1"/>
    </reaction>
    <physiologicalReaction direction="left-to-right" evidence="9">
        <dbReference type="Rhea" id="RHEA:22741"/>
    </physiologicalReaction>
</comment>
<evidence type="ECO:0000259" key="14">
    <source>
        <dbReference type="Pfam" id="PF00349"/>
    </source>
</evidence>
<evidence type="ECO:0000256" key="12">
    <source>
        <dbReference type="SAM" id="MobiDB-lite"/>
    </source>
</evidence>
<dbReference type="Pfam" id="PF00349">
    <property type="entry name" value="Hexokinase_1"/>
    <property type="match status" value="1"/>
</dbReference>
<comment type="pathway">
    <text evidence="2">Carbohydrate metabolism; hexose metabolism.</text>
</comment>
<dbReference type="CDD" id="cd24020">
    <property type="entry name" value="ASKHA_NBD_HK_plant"/>
    <property type="match status" value="1"/>
</dbReference>
<dbReference type="InterPro" id="IPR022672">
    <property type="entry name" value="Hexokinase_N"/>
</dbReference>
<sequence>MERKVSMPRNDREIMAPSSQIKRRKIDHHPSRRSLSSAAIERHGVSASTKGSTFPVASGSEFRILQDKSSAIAEAKQDGCTGNFKMGKVAVGAAVVCAAAVCAAAALVVRHRMRNSGKWARAMAILREFEEKCGTPIGKLRQVADAMTVEMHAGLASEGGSKLKMLISYVDNLPTGDEKGLFYALDLGGTNFRVLRVQLGGKENRVVKQEFEEVSIPPHLMVGSSEALFDFIAQALAKFVAEEGEGFHPAPGRQRELGFTFSFPVRQTSISSGTLIKWTKGFSIEDTVGEDVVGELTKAMEKLKLDMRVTALVNDTIGTLAGGRYHDNDVIAAVILGTGTNAAYVERAHAIPKWHGLLPKSGEMVINMEWGNFRSSHLSLTEYDHALDAESLNPGEQIFEKLISGMYLGEIVRKVLVKMAEEAAIFGETVPPKLKIPFILRTPHMSAMHHDTSPDLKVVASKLKDVLEISNTSLKTRKIIVELCDVVATRGARLSAAGILGILKKLGRDTIRVGEKQKSVVALDGGLYEHYTKFRTTMENTLKELLGDEVAANVFVEHSNDGSGIGAALLAASHSQYLEIDEP</sequence>
<keyword evidence="13" id="KW-0472">Membrane</keyword>
<dbReference type="Pfam" id="PF03727">
    <property type="entry name" value="Hexokinase_2"/>
    <property type="match status" value="1"/>
</dbReference>
<dbReference type="Proteomes" id="UP001652600">
    <property type="component" value="Chromosome 5"/>
</dbReference>
<evidence type="ECO:0000256" key="8">
    <source>
        <dbReference type="ARBA" id="ARBA00023152"/>
    </source>
</evidence>
<evidence type="ECO:0000313" key="16">
    <source>
        <dbReference type="Proteomes" id="UP001652600"/>
    </source>
</evidence>
<evidence type="ECO:0000256" key="5">
    <source>
        <dbReference type="ARBA" id="ARBA00022741"/>
    </source>
</evidence>
<dbReference type="GO" id="GO:0005829">
    <property type="term" value="C:cytosol"/>
    <property type="evidence" value="ECO:0007669"/>
    <property type="project" value="TreeGrafter"/>
</dbReference>
<gene>
    <name evidence="17" type="primary">LOC103498127</name>
</gene>
<name>A0A1S3C8X8_CUCME</name>
<dbReference type="UniPathway" id="UPA00109">
    <property type="reaction ID" value="UER00180"/>
</dbReference>
<dbReference type="GeneID" id="103498127"/>
<dbReference type="UniPathway" id="UPA00242"/>
<evidence type="ECO:0000256" key="13">
    <source>
        <dbReference type="SAM" id="Phobius"/>
    </source>
</evidence>
<evidence type="ECO:0000259" key="15">
    <source>
        <dbReference type="Pfam" id="PF03727"/>
    </source>
</evidence>
<keyword evidence="8 11" id="KW-0324">Glycolysis</keyword>
<evidence type="ECO:0000256" key="7">
    <source>
        <dbReference type="ARBA" id="ARBA00022840"/>
    </source>
</evidence>
<keyword evidence="13" id="KW-1133">Transmembrane helix</keyword>
<reference evidence="17" key="1">
    <citation type="submission" date="2025-08" db="UniProtKB">
        <authorList>
            <consortium name="RefSeq"/>
        </authorList>
    </citation>
    <scope>IDENTIFICATION</scope>
    <source>
        <tissue evidence="17">Stem</tissue>
    </source>
</reference>
<keyword evidence="5 11" id="KW-0547">Nucleotide-binding</keyword>
<feature type="domain" description="Hexokinase C-terminal" evidence="15">
    <location>
        <begin position="332"/>
        <end position="572"/>
    </location>
</feature>
<evidence type="ECO:0000256" key="6">
    <source>
        <dbReference type="ARBA" id="ARBA00022777"/>
    </source>
</evidence>
<dbReference type="InterPro" id="IPR019807">
    <property type="entry name" value="Hexokinase_BS"/>
</dbReference>